<dbReference type="PRINTS" id="PR00081">
    <property type="entry name" value="GDHRDH"/>
</dbReference>
<dbReference type="Pfam" id="PF00106">
    <property type="entry name" value="adh_short"/>
    <property type="match status" value="1"/>
</dbReference>
<evidence type="ECO:0000259" key="3">
    <source>
        <dbReference type="SMART" id="SM00822"/>
    </source>
</evidence>
<dbReference type="SMART" id="SM00822">
    <property type="entry name" value="PKS_KR"/>
    <property type="match status" value="1"/>
</dbReference>
<dbReference type="Proteomes" id="UP000325902">
    <property type="component" value="Unassembled WGS sequence"/>
</dbReference>
<accession>A0A5N5D7C6</accession>
<dbReference type="PANTHER" id="PTHR24320:SF152">
    <property type="entry name" value="SHORT-CHAIN DEHYDROGENASE_REDUCTASE FAMILY PROTEIN"/>
    <property type="match status" value="1"/>
</dbReference>
<protein>
    <submittedName>
        <fullName evidence="4">WW domain-containing oxidoreductase</fullName>
    </submittedName>
</protein>
<gene>
    <name evidence="4" type="primary">WWOX_0</name>
    <name evidence="4" type="ORF">DBV05_g7808</name>
</gene>
<feature type="domain" description="Ketoreductase" evidence="3">
    <location>
        <begin position="3"/>
        <end position="221"/>
    </location>
</feature>
<keyword evidence="5" id="KW-1185">Reference proteome</keyword>
<dbReference type="SUPFAM" id="SSF51735">
    <property type="entry name" value="NAD(P)-binding Rossmann-fold domains"/>
    <property type="match status" value="1"/>
</dbReference>
<dbReference type="InterPro" id="IPR057326">
    <property type="entry name" value="KR_dom"/>
</dbReference>
<evidence type="ECO:0000313" key="4">
    <source>
        <dbReference type="EMBL" id="KAB2573517.1"/>
    </source>
</evidence>
<dbReference type="InterPro" id="IPR036291">
    <property type="entry name" value="NAD(P)-bd_dom_sf"/>
</dbReference>
<evidence type="ECO:0000313" key="5">
    <source>
        <dbReference type="Proteomes" id="UP000325902"/>
    </source>
</evidence>
<dbReference type="AlphaFoldDB" id="A0A5N5D7C6"/>
<evidence type="ECO:0000256" key="2">
    <source>
        <dbReference type="ARBA" id="ARBA00023002"/>
    </source>
</evidence>
<keyword evidence="2" id="KW-0560">Oxidoreductase</keyword>
<dbReference type="Gene3D" id="3.40.50.720">
    <property type="entry name" value="NAD(P)-binding Rossmann-like Domain"/>
    <property type="match status" value="1"/>
</dbReference>
<comment type="similarity">
    <text evidence="1">Belongs to the short-chain dehydrogenases/reductases (SDR) family.</text>
</comment>
<sequence length="328" mass="35922">MSGTVIVTGAAGGLGLALAESIVNRPEAEACIFTVRNQSAANAKPLHTLRESTQGKTVEIHELDLSKADAVRTFAAAINTKVSNKQLPPIRALILNAAAIPMMGPRQLINWNDAGDLEMMFAVNHVANFLLTLLLLPSLDPEHGRIVLVSSDAHRMEKLEWNLEEISRGEQVPGAGDKWNDVMRRYGMSKLCQVMFMHELQARLDADPRLNKICVLAVSPGAMIHPNIMNKMNPFMKYVVGPVATGVFKAVSRVNPDGVMRTVEKSAAHVQRAALDVEDPELGRYPKDLYLDGAKIVKPLAESFDKAKQKELWDFSVKLVGLTGQSIL</sequence>
<proteinExistence type="inferred from homology"/>
<name>A0A5N5D7C6_9PEZI</name>
<dbReference type="GO" id="GO:0016491">
    <property type="term" value="F:oxidoreductase activity"/>
    <property type="evidence" value="ECO:0007669"/>
    <property type="project" value="UniProtKB-KW"/>
</dbReference>
<organism evidence="4 5">
    <name type="scientific">Lasiodiplodia theobromae</name>
    <dbReference type="NCBI Taxonomy" id="45133"/>
    <lineage>
        <taxon>Eukaryota</taxon>
        <taxon>Fungi</taxon>
        <taxon>Dikarya</taxon>
        <taxon>Ascomycota</taxon>
        <taxon>Pezizomycotina</taxon>
        <taxon>Dothideomycetes</taxon>
        <taxon>Dothideomycetes incertae sedis</taxon>
        <taxon>Botryosphaeriales</taxon>
        <taxon>Botryosphaeriaceae</taxon>
        <taxon>Lasiodiplodia</taxon>
    </lineage>
</organism>
<dbReference type="EMBL" id="VCHE01000057">
    <property type="protein sequence ID" value="KAB2573517.1"/>
    <property type="molecule type" value="Genomic_DNA"/>
</dbReference>
<reference evidence="4 5" key="1">
    <citation type="journal article" date="2019" name="Sci. Rep.">
        <title>A multi-omics analysis of the grapevine pathogen Lasiodiplodia theobromae reveals that temperature affects the expression of virulence- and pathogenicity-related genes.</title>
        <authorList>
            <person name="Felix C."/>
            <person name="Meneses R."/>
            <person name="Goncalves M.F.M."/>
            <person name="Tilleman L."/>
            <person name="Duarte A.S."/>
            <person name="Jorrin-Novo J.V."/>
            <person name="Van de Peer Y."/>
            <person name="Deforce D."/>
            <person name="Van Nieuwerburgh F."/>
            <person name="Esteves A.C."/>
            <person name="Alves A."/>
        </authorList>
    </citation>
    <scope>NUCLEOTIDE SEQUENCE [LARGE SCALE GENOMIC DNA]</scope>
    <source>
        <strain evidence="4 5">LA-SOL3</strain>
    </source>
</reference>
<comment type="caution">
    <text evidence="4">The sequence shown here is derived from an EMBL/GenBank/DDBJ whole genome shotgun (WGS) entry which is preliminary data.</text>
</comment>
<dbReference type="PANTHER" id="PTHR24320">
    <property type="entry name" value="RETINOL DEHYDROGENASE"/>
    <property type="match status" value="1"/>
</dbReference>
<evidence type="ECO:0000256" key="1">
    <source>
        <dbReference type="ARBA" id="ARBA00006484"/>
    </source>
</evidence>
<dbReference type="OrthoDB" id="191139at2759"/>
<dbReference type="InterPro" id="IPR002347">
    <property type="entry name" value="SDR_fam"/>
</dbReference>